<keyword evidence="4 8" id="KW-0812">Transmembrane</keyword>
<dbReference type="Gene3D" id="2.40.170.20">
    <property type="entry name" value="TonB-dependent receptor, beta-barrel domain"/>
    <property type="match status" value="1"/>
</dbReference>
<comment type="subcellular location">
    <subcellularLocation>
        <location evidence="1 8">Cell outer membrane</location>
        <topology evidence="1 8">Multi-pass membrane protein</topology>
    </subcellularLocation>
</comment>
<keyword evidence="6 8" id="KW-0472">Membrane</keyword>
<dbReference type="InterPro" id="IPR023997">
    <property type="entry name" value="TonB-dep_OMP_SusC/RagA_CS"/>
</dbReference>
<feature type="domain" description="TonB-dependent receptor plug" evidence="11">
    <location>
        <begin position="127"/>
        <end position="234"/>
    </location>
</feature>
<dbReference type="GO" id="GO:0009279">
    <property type="term" value="C:cell outer membrane"/>
    <property type="evidence" value="ECO:0007669"/>
    <property type="project" value="UniProtKB-SubCell"/>
</dbReference>
<dbReference type="EMBL" id="FQUC01000001">
    <property type="protein sequence ID" value="SHE44206.1"/>
    <property type="molecule type" value="Genomic_DNA"/>
</dbReference>
<evidence type="ECO:0000256" key="4">
    <source>
        <dbReference type="ARBA" id="ARBA00022692"/>
    </source>
</evidence>
<dbReference type="InterPro" id="IPR036942">
    <property type="entry name" value="Beta-barrel_TonB_sf"/>
</dbReference>
<evidence type="ECO:0000256" key="5">
    <source>
        <dbReference type="ARBA" id="ARBA00023077"/>
    </source>
</evidence>
<gene>
    <name evidence="12" type="ORF">SAMN05444362_101335</name>
</gene>
<keyword evidence="2 8" id="KW-0813">Transport</keyword>
<dbReference type="Pfam" id="PF07715">
    <property type="entry name" value="Plug"/>
    <property type="match status" value="1"/>
</dbReference>
<dbReference type="STRING" id="1346286.SAMN05444362_101335"/>
<dbReference type="InterPro" id="IPR039426">
    <property type="entry name" value="TonB-dep_rcpt-like"/>
</dbReference>
<evidence type="ECO:0000256" key="3">
    <source>
        <dbReference type="ARBA" id="ARBA00022452"/>
    </source>
</evidence>
<evidence type="ECO:0000256" key="9">
    <source>
        <dbReference type="RuleBase" id="RU003357"/>
    </source>
</evidence>
<evidence type="ECO:0000259" key="10">
    <source>
        <dbReference type="Pfam" id="PF00593"/>
    </source>
</evidence>
<sequence>MKEYKSGKEKNSSVLRVLFLSFCFFLVGTMAFAQSGIVITGTVQDDMGPLPGVSVAIKGTTTGTLSDLDGKFSLSVPNDKVTLTFSFVGYISQNIAIGANRNLNVVMATEDNSLDEIVVIGYGAVRKKDLTGAISSVSSKDLVSVPATTAAQALQGKAAGVNIVTASGAPGAGVEVTIRGGTSITQSTKPLYIVDGFEMTDALTNIAVHDIESIEVLKDASSTAIYGARGSNGIILITTKSGKKGKTTVSYNTYFSFDKISKKLDMMSNSEDFVKYQYEMAELQGKTTQWSNVFDNSMGVDNPEFYTGVYGRINNRYSGVGGINWQDEVFGGSALTQSHNVSISTGSEHTQVLLTYNYNGQDGLLANHSYDKNTVRAKVKSELYKGIRLDFNSMFSNASTDGGGKYDGMKSVLLQPINGGTMFTRDQLLNTQTYPDFSSLDSSYDTANPIVQNNASTSNKRARLFNVNAGLEIDFLKHFTWRTSGNYEWTNSKSTSFADENSTSYLMDPVNTGINGSIGNSEEYRYQITNTVNYSQTFAEKHKVGAMLGHEVTYNESEENSMKLKQFPYPNYGLDDISNATVYEKEAKHSRNGLVSLFARVNYTYDERYLLTATIRKDGSSKFSKDNKWGTFPSVAGAWRVSEEKFWKGSKIENTISSLKLRVGYGITGNNGIGNNLYSTTMTQTDYPINNTTGNPAYVPSTTLGNKDLKWETLRATNIGLDLGLFNSRVNFTAEWYNNEISDMLMASVIPASTGYTKQYQNVGEMRNRGWEFTLNTVNVRTKDFQWTTDLNLSFNKSKVTSLEKGLTDKTFTVGGNRSGTLTYYAVVGQKLGDMYGYVYEGVYTTDDFIQNGDGSLTLKDGVVKPYGDTTPSPGDMKFAADNEEGDQFTRQLVKIGNGTPDMIGGFTNTFVYKGFDLNVFMKFSIGNDIYNASKHSMSPYALFQNVPSKFGDNYYRLIDPATGKKATTLARMKELNPNESSRTWSLNNTNSSYITYPSSYYVEDGSYLRLAQVTIGYTLPKTWLQKAMISSARIYFTANNLATITGYSGYDPEVSAGDSDYVICTPGYDSSTYPRSRSYVVGLNLTF</sequence>
<dbReference type="NCBIfam" id="TIGR04057">
    <property type="entry name" value="SusC_RagA_signa"/>
    <property type="match status" value="1"/>
</dbReference>
<evidence type="ECO:0000259" key="11">
    <source>
        <dbReference type="Pfam" id="PF07715"/>
    </source>
</evidence>
<dbReference type="RefSeq" id="WP_062175427.1">
    <property type="nucleotide sequence ID" value="NZ_BBXL01000001.1"/>
</dbReference>
<dbReference type="PROSITE" id="PS52016">
    <property type="entry name" value="TONB_DEPENDENT_REC_3"/>
    <property type="match status" value="1"/>
</dbReference>
<dbReference type="SUPFAM" id="SSF56935">
    <property type="entry name" value="Porins"/>
    <property type="match status" value="1"/>
</dbReference>
<evidence type="ECO:0000313" key="12">
    <source>
        <dbReference type="EMBL" id="SHE44206.1"/>
    </source>
</evidence>
<proteinExistence type="inferred from homology"/>
<dbReference type="InterPro" id="IPR008969">
    <property type="entry name" value="CarboxyPept-like_regulatory"/>
</dbReference>
<keyword evidence="5 9" id="KW-0798">TonB box</keyword>
<evidence type="ECO:0000256" key="1">
    <source>
        <dbReference type="ARBA" id="ARBA00004571"/>
    </source>
</evidence>
<name>A0A1M4TID8_9BACT</name>
<dbReference type="Proteomes" id="UP000184480">
    <property type="component" value="Unassembled WGS sequence"/>
</dbReference>
<dbReference type="Pfam" id="PF13715">
    <property type="entry name" value="CarbopepD_reg_2"/>
    <property type="match status" value="1"/>
</dbReference>
<evidence type="ECO:0000256" key="6">
    <source>
        <dbReference type="ARBA" id="ARBA00023136"/>
    </source>
</evidence>
<keyword evidence="3 8" id="KW-1134">Transmembrane beta strand</keyword>
<evidence type="ECO:0000313" key="13">
    <source>
        <dbReference type="Proteomes" id="UP000184480"/>
    </source>
</evidence>
<evidence type="ECO:0000256" key="7">
    <source>
        <dbReference type="ARBA" id="ARBA00023237"/>
    </source>
</evidence>
<dbReference type="FunFam" id="2.170.130.10:FF:000008">
    <property type="entry name" value="SusC/RagA family TonB-linked outer membrane protein"/>
    <property type="match status" value="1"/>
</dbReference>
<evidence type="ECO:0000256" key="2">
    <source>
        <dbReference type="ARBA" id="ARBA00022448"/>
    </source>
</evidence>
<comment type="similarity">
    <text evidence="8 9">Belongs to the TonB-dependent receptor family.</text>
</comment>
<dbReference type="SUPFAM" id="SSF49464">
    <property type="entry name" value="Carboxypeptidase regulatory domain-like"/>
    <property type="match status" value="1"/>
</dbReference>
<keyword evidence="13" id="KW-1185">Reference proteome</keyword>
<dbReference type="Pfam" id="PF00593">
    <property type="entry name" value="TonB_dep_Rec_b-barrel"/>
    <property type="match status" value="1"/>
</dbReference>
<keyword evidence="7 8" id="KW-0998">Cell outer membrane</keyword>
<dbReference type="InterPro" id="IPR023996">
    <property type="entry name" value="TonB-dep_OMP_SusC/RagA"/>
</dbReference>
<feature type="domain" description="TonB-dependent receptor-like beta-barrel" evidence="10">
    <location>
        <begin position="516"/>
        <end position="824"/>
    </location>
</feature>
<accession>A0A1M4TID8</accession>
<dbReference type="InterPro" id="IPR012910">
    <property type="entry name" value="Plug_dom"/>
</dbReference>
<organism evidence="12 13">
    <name type="scientific">Dysgonomonas macrotermitis</name>
    <dbReference type="NCBI Taxonomy" id="1346286"/>
    <lineage>
        <taxon>Bacteria</taxon>
        <taxon>Pseudomonadati</taxon>
        <taxon>Bacteroidota</taxon>
        <taxon>Bacteroidia</taxon>
        <taxon>Bacteroidales</taxon>
        <taxon>Dysgonomonadaceae</taxon>
        <taxon>Dysgonomonas</taxon>
    </lineage>
</organism>
<dbReference type="Gene3D" id="2.170.130.10">
    <property type="entry name" value="TonB-dependent receptor, plug domain"/>
    <property type="match status" value="1"/>
</dbReference>
<dbReference type="NCBIfam" id="TIGR04056">
    <property type="entry name" value="OMP_RagA_SusC"/>
    <property type="match status" value="1"/>
</dbReference>
<protein>
    <submittedName>
        <fullName evidence="12">TonB-linked outer membrane protein, SusC/RagA family</fullName>
    </submittedName>
</protein>
<dbReference type="Gene3D" id="2.60.40.1120">
    <property type="entry name" value="Carboxypeptidase-like, regulatory domain"/>
    <property type="match status" value="1"/>
</dbReference>
<dbReference type="AlphaFoldDB" id="A0A1M4TID8"/>
<evidence type="ECO:0000256" key="8">
    <source>
        <dbReference type="PROSITE-ProRule" id="PRU01360"/>
    </source>
</evidence>
<reference evidence="13" key="1">
    <citation type="submission" date="2016-11" db="EMBL/GenBank/DDBJ databases">
        <authorList>
            <person name="Varghese N."/>
            <person name="Submissions S."/>
        </authorList>
    </citation>
    <scope>NUCLEOTIDE SEQUENCE [LARGE SCALE GENOMIC DNA]</scope>
    <source>
        <strain evidence="13">DSM 27370</strain>
    </source>
</reference>
<dbReference type="InterPro" id="IPR037066">
    <property type="entry name" value="Plug_dom_sf"/>
</dbReference>
<dbReference type="InterPro" id="IPR000531">
    <property type="entry name" value="Beta-barrel_TonB"/>
</dbReference>